<dbReference type="RefSeq" id="WP_310256129.1">
    <property type="nucleotide sequence ID" value="NZ_JAVDWA010000001.1"/>
</dbReference>
<protein>
    <recommendedName>
        <fullName evidence="3">Oxidoreductase molybdopterin-binding domain-containing protein</fullName>
    </recommendedName>
</protein>
<dbReference type="EMBL" id="JAVDWA010000001">
    <property type="protein sequence ID" value="MDR7071537.1"/>
    <property type="molecule type" value="Genomic_DNA"/>
</dbReference>
<dbReference type="InterPro" id="IPR016174">
    <property type="entry name" value="Di-haem_cyt_TM"/>
</dbReference>
<dbReference type="PANTHER" id="PTHR43032">
    <property type="entry name" value="PROTEIN-METHIONINE-SULFOXIDE REDUCTASE"/>
    <property type="match status" value="1"/>
</dbReference>
<reference evidence="4 5" key="1">
    <citation type="submission" date="2023-07" db="EMBL/GenBank/DDBJ databases">
        <title>Sorghum-associated microbial communities from plants grown in Nebraska, USA.</title>
        <authorList>
            <person name="Schachtman D."/>
        </authorList>
    </citation>
    <scope>NUCLEOTIDE SEQUENCE [LARGE SCALE GENOMIC DNA]</scope>
    <source>
        <strain evidence="4 5">BE211</strain>
    </source>
</reference>
<sequence>MNAKIFFQRKLKFGKRLIQLHHWNAVLFLLLSLSGFILFSSSFRSSLPALRVWVKDVHIWSGFIFCLPFLFYLPKLGKHLITLRKKKNHRINLYVVLAILFLLILSGLELTYHRQFPPIVSSVSLFVHDAATWFGVPYAIYHSVTRSRWFKKLGENKRVENSLSEPMFIDKENPVYKRRTFLKLLSGSIIAAAFLPSFMQWVRPFVPASSSKKTPLPDGNDFSPLPDPNAKSAPPIGGGRKGEFRYYTVTEVPELNNQNWNLEINGLVDRKKTYNWGQFIQVQRDVQVSDFHCVTGWSVYNCTWEGIPLKRLLTEAGIKKGAKFVKFYSADGVYSDTLTVKQAMMNDVMVAMLIDGQIIDQQNGGPVRLIIPKMYAYKSVKWLNRIELIAEEHTGYWEERGYSKNAWVKGV</sequence>
<gene>
    <name evidence="4" type="ORF">J2X07_000512</name>
</gene>
<organism evidence="4 5">
    <name type="scientific">Fictibacillus barbaricus</name>
    <dbReference type="NCBI Taxonomy" id="182136"/>
    <lineage>
        <taxon>Bacteria</taxon>
        <taxon>Bacillati</taxon>
        <taxon>Bacillota</taxon>
        <taxon>Bacilli</taxon>
        <taxon>Bacillales</taxon>
        <taxon>Fictibacillaceae</taxon>
        <taxon>Fictibacillus</taxon>
    </lineage>
</organism>
<dbReference type="Proteomes" id="UP001258181">
    <property type="component" value="Unassembled WGS sequence"/>
</dbReference>
<evidence type="ECO:0000313" key="5">
    <source>
        <dbReference type="Proteomes" id="UP001258181"/>
    </source>
</evidence>
<evidence type="ECO:0000256" key="1">
    <source>
        <dbReference type="SAM" id="MobiDB-lite"/>
    </source>
</evidence>
<dbReference type="SUPFAM" id="SSF81342">
    <property type="entry name" value="Transmembrane di-heme cytochromes"/>
    <property type="match status" value="1"/>
</dbReference>
<keyword evidence="2" id="KW-1133">Transmembrane helix</keyword>
<feature type="transmembrane region" description="Helical" evidence="2">
    <location>
        <begin position="119"/>
        <end position="141"/>
    </location>
</feature>
<feature type="transmembrane region" description="Helical" evidence="2">
    <location>
        <begin position="21"/>
        <end position="40"/>
    </location>
</feature>
<evidence type="ECO:0000259" key="3">
    <source>
        <dbReference type="Pfam" id="PF00174"/>
    </source>
</evidence>
<feature type="transmembrane region" description="Helical" evidence="2">
    <location>
        <begin position="93"/>
        <end position="113"/>
    </location>
</feature>
<dbReference type="Pfam" id="PF00174">
    <property type="entry name" value="Oxidored_molyb"/>
    <property type="match status" value="1"/>
</dbReference>
<dbReference type="InterPro" id="IPR000572">
    <property type="entry name" value="OxRdtase_Mopterin-bd_dom"/>
</dbReference>
<accession>A0ABU1TWE3</accession>
<feature type="transmembrane region" description="Helical" evidence="2">
    <location>
        <begin position="181"/>
        <end position="202"/>
    </location>
</feature>
<keyword evidence="2" id="KW-0472">Membrane</keyword>
<dbReference type="Gene3D" id="3.90.420.10">
    <property type="entry name" value="Oxidoreductase, molybdopterin-binding domain"/>
    <property type="match status" value="1"/>
</dbReference>
<dbReference type="InterPro" id="IPR036374">
    <property type="entry name" value="OxRdtase_Mopterin-bd_sf"/>
</dbReference>
<comment type="caution">
    <text evidence="4">The sequence shown here is derived from an EMBL/GenBank/DDBJ whole genome shotgun (WGS) entry which is preliminary data.</text>
</comment>
<feature type="domain" description="Oxidoreductase molybdopterin-binding" evidence="3">
    <location>
        <begin position="251"/>
        <end position="397"/>
    </location>
</feature>
<evidence type="ECO:0000313" key="4">
    <source>
        <dbReference type="EMBL" id="MDR7071537.1"/>
    </source>
</evidence>
<name>A0ABU1TWE3_9BACL</name>
<dbReference type="PANTHER" id="PTHR43032:SF4">
    <property type="entry name" value="OXIDOREDUCTASE MOLYBDOPTERIN-BINDING DOMAIN-CONTAINING PROTEIN"/>
    <property type="match status" value="1"/>
</dbReference>
<feature type="region of interest" description="Disordered" evidence="1">
    <location>
        <begin position="209"/>
        <end position="237"/>
    </location>
</feature>
<proteinExistence type="predicted"/>
<feature type="transmembrane region" description="Helical" evidence="2">
    <location>
        <begin position="52"/>
        <end position="73"/>
    </location>
</feature>
<dbReference type="SUPFAM" id="SSF56524">
    <property type="entry name" value="Oxidoreductase molybdopterin-binding domain"/>
    <property type="match status" value="1"/>
</dbReference>
<keyword evidence="2" id="KW-0812">Transmembrane</keyword>
<evidence type="ECO:0000256" key="2">
    <source>
        <dbReference type="SAM" id="Phobius"/>
    </source>
</evidence>
<keyword evidence="5" id="KW-1185">Reference proteome</keyword>